<dbReference type="Proteomes" id="UP000790709">
    <property type="component" value="Unassembled WGS sequence"/>
</dbReference>
<accession>A0ACB8AUY0</accession>
<comment type="caution">
    <text evidence="1">The sequence shown here is derived from an EMBL/GenBank/DDBJ whole genome shotgun (WGS) entry which is preliminary data.</text>
</comment>
<organism evidence="1 2">
    <name type="scientific">Leucogyrophana mollusca</name>
    <dbReference type="NCBI Taxonomy" id="85980"/>
    <lineage>
        <taxon>Eukaryota</taxon>
        <taxon>Fungi</taxon>
        <taxon>Dikarya</taxon>
        <taxon>Basidiomycota</taxon>
        <taxon>Agaricomycotina</taxon>
        <taxon>Agaricomycetes</taxon>
        <taxon>Agaricomycetidae</taxon>
        <taxon>Boletales</taxon>
        <taxon>Boletales incertae sedis</taxon>
        <taxon>Leucogyrophana</taxon>
    </lineage>
</organism>
<keyword evidence="2" id="KW-1185">Reference proteome</keyword>
<proteinExistence type="predicted"/>
<feature type="non-terminal residue" evidence="1">
    <location>
        <position position="780"/>
    </location>
</feature>
<dbReference type="EMBL" id="MU267109">
    <property type="protein sequence ID" value="KAH7917346.1"/>
    <property type="molecule type" value="Genomic_DNA"/>
</dbReference>
<reference evidence="1" key="1">
    <citation type="journal article" date="2021" name="New Phytol.">
        <title>Evolutionary innovations through gain and loss of genes in the ectomycorrhizal Boletales.</title>
        <authorList>
            <person name="Wu G."/>
            <person name="Miyauchi S."/>
            <person name="Morin E."/>
            <person name="Kuo A."/>
            <person name="Drula E."/>
            <person name="Varga T."/>
            <person name="Kohler A."/>
            <person name="Feng B."/>
            <person name="Cao Y."/>
            <person name="Lipzen A."/>
            <person name="Daum C."/>
            <person name="Hundley H."/>
            <person name="Pangilinan J."/>
            <person name="Johnson J."/>
            <person name="Barry K."/>
            <person name="LaButti K."/>
            <person name="Ng V."/>
            <person name="Ahrendt S."/>
            <person name="Min B."/>
            <person name="Choi I.G."/>
            <person name="Park H."/>
            <person name="Plett J.M."/>
            <person name="Magnuson J."/>
            <person name="Spatafora J.W."/>
            <person name="Nagy L.G."/>
            <person name="Henrissat B."/>
            <person name="Grigoriev I.V."/>
            <person name="Yang Z.L."/>
            <person name="Xu J."/>
            <person name="Martin F.M."/>
        </authorList>
    </citation>
    <scope>NUCLEOTIDE SEQUENCE</scope>
    <source>
        <strain evidence="1">KUC20120723A-06</strain>
    </source>
</reference>
<evidence type="ECO:0000313" key="1">
    <source>
        <dbReference type="EMBL" id="KAH7917346.1"/>
    </source>
</evidence>
<gene>
    <name evidence="1" type="ORF">BV22DRAFT_1026522</name>
</gene>
<protein>
    <submittedName>
        <fullName evidence="1">Uncharacterized protein</fullName>
    </submittedName>
</protein>
<name>A0ACB8AUY0_9AGAM</name>
<sequence>MVNPLLHVLCCSECQVAFPPSHAQGHLNSQHGNARLRLSDADFDIAVEALNIPPELPLVTGSAQTPPYEGLSVHAGFACTVPRCTQYGTTIRSMKVHHSDAHKDLPTPQEWRRCFVQQYNRGGASRKYWEVSRDQQQPNNMSEDPFKHLREEMEVSNVDHTHSVDIRNVTPWLRMTGWHRYVAPHSASELCGLASTPRNTDALLPGLNAAVKEYFAEAADLLRQTNTLILQKLATSDPAKTGISNTPLRKVQYQTTLDQYSLQATSLIAMLLRPLPAGYTITVTEALRKALDDLRLSLDSQEDVLLHIHTVLMMLWTQEWVATENNLIPCPTIQYLALATLKPDGTHAEPQAVTPVIAKLTYCIRLAFLKEIKNLTLASGEATDTNACDTMARWFTEKVESPFNSLKSLQHFATDQAMRTMSLPRIWWLDRENYTSMLYRGDKITVDQTKEMFWAMEEQMITKWEQKVMLGLDLHIDYNNIQDDPSNRTLGYSFLTDLRNPQFHHQHTLRDAILADATLCRQFTVRRHGRQSWNRTALQAWLWDYADFLAIVLLRCEMLSGAPSRGTEITPMTFCNVKTQDIRNLCVLGKHVTILRDYHKGTQMTGHNKLIPHALDAVTSDMIIQALACAHPFAASIALICFPDKPEVTTMYKQHLFVNHHKLFESGDISHLMSDYSTAIMGWGIGINSWRHISTGFKRQLCHFNEDFLDNQEDTAEALQAGHSLNTENRIYGISADTLPSAAEDVMPIFLNVSTRWQAAFLTVPGGLMLSYKEARSHNF</sequence>
<evidence type="ECO:0000313" key="2">
    <source>
        <dbReference type="Proteomes" id="UP000790709"/>
    </source>
</evidence>